<dbReference type="EMBL" id="JAPMXC010000001">
    <property type="protein sequence ID" value="MCY0386641.1"/>
    <property type="molecule type" value="Genomic_DNA"/>
</dbReference>
<organism evidence="1 2">
    <name type="scientific">Robbsia betulipollinis</name>
    <dbReference type="NCBI Taxonomy" id="2981849"/>
    <lineage>
        <taxon>Bacteria</taxon>
        <taxon>Pseudomonadati</taxon>
        <taxon>Pseudomonadota</taxon>
        <taxon>Betaproteobacteria</taxon>
        <taxon>Burkholderiales</taxon>
        <taxon>Burkholderiaceae</taxon>
        <taxon>Robbsia</taxon>
    </lineage>
</organism>
<reference evidence="1" key="1">
    <citation type="submission" date="2022-11" db="EMBL/GenBank/DDBJ databases">
        <title>Robbsia betulipollinis sp. nov., isolated from pollen of birch (Betula pendula).</title>
        <authorList>
            <person name="Shi H."/>
            <person name="Ambika Manirajan B."/>
            <person name="Ratering S."/>
            <person name="Geissler-Plaum R."/>
            <person name="Schnell S."/>
        </authorList>
    </citation>
    <scope>NUCLEOTIDE SEQUENCE</scope>
    <source>
        <strain evidence="1">Bb-Pol-6</strain>
    </source>
</reference>
<protein>
    <submittedName>
        <fullName evidence="1">Aspartate/glutamate racemase family protein</fullName>
    </submittedName>
</protein>
<gene>
    <name evidence="1" type="ORF">OVY01_05190</name>
</gene>
<dbReference type="InterPro" id="IPR015942">
    <property type="entry name" value="Asp/Glu/hydantoin_racemase"/>
</dbReference>
<evidence type="ECO:0000313" key="1">
    <source>
        <dbReference type="EMBL" id="MCY0386641.1"/>
    </source>
</evidence>
<name>A0ABT3ZJF2_9BURK</name>
<sequence>MRIACLHTAWSNVAVFDAAARDLGLSATALAHFVEPRLLEDAEAAGGLTPALRSRTAARLLSMAADADAVLLTCSTLGPVVDALNAKSHVPILRADAALAVAAAAHHGKVAVLCAAATTVPATRTLFEHAASGSDAQIELTLVPNAWRCFKSGDSEGYQSLLVGAIERAYVDGASIVVLAQASMAPAAARCRLTPVPLTVPASALAAILAFLESPMTDSEYDVNQ</sequence>
<accession>A0ABT3ZJF2</accession>
<dbReference type="RefSeq" id="WP_267846171.1">
    <property type="nucleotide sequence ID" value="NZ_JAPMXC010000001.1"/>
</dbReference>
<comment type="caution">
    <text evidence="1">The sequence shown here is derived from an EMBL/GenBank/DDBJ whole genome shotgun (WGS) entry which is preliminary data.</text>
</comment>
<dbReference type="Proteomes" id="UP001082899">
    <property type="component" value="Unassembled WGS sequence"/>
</dbReference>
<proteinExistence type="predicted"/>
<dbReference type="Pfam" id="PF01177">
    <property type="entry name" value="Asp_Glu_race"/>
    <property type="match status" value="1"/>
</dbReference>
<keyword evidence="2" id="KW-1185">Reference proteome</keyword>
<evidence type="ECO:0000313" key="2">
    <source>
        <dbReference type="Proteomes" id="UP001082899"/>
    </source>
</evidence>